<evidence type="ECO:0000256" key="7">
    <source>
        <dbReference type="ARBA" id="ARBA00039935"/>
    </source>
</evidence>
<dbReference type="STRING" id="578462.A0A0L0SIY1"/>
<evidence type="ECO:0000313" key="8">
    <source>
        <dbReference type="EMBL" id="KNE62325.1"/>
    </source>
</evidence>
<dbReference type="HAMAP" id="MF_00340">
    <property type="entry name" value="Ribosomal_bL32"/>
    <property type="match status" value="1"/>
</dbReference>
<evidence type="ECO:0000256" key="3">
    <source>
        <dbReference type="ARBA" id="ARBA00022946"/>
    </source>
</evidence>
<dbReference type="GO" id="GO:0003735">
    <property type="term" value="F:structural constituent of ribosome"/>
    <property type="evidence" value="ECO:0007669"/>
    <property type="project" value="InterPro"/>
</dbReference>
<dbReference type="OrthoDB" id="2014905at2759"/>
<dbReference type="GO" id="GO:0005762">
    <property type="term" value="C:mitochondrial large ribosomal subunit"/>
    <property type="evidence" value="ECO:0007669"/>
    <property type="project" value="TreeGrafter"/>
</dbReference>
<name>A0A0L0SIY1_ALLM3</name>
<dbReference type="SUPFAM" id="SSF57829">
    <property type="entry name" value="Zn-binding ribosomal proteins"/>
    <property type="match status" value="1"/>
</dbReference>
<dbReference type="EMBL" id="GG745340">
    <property type="protein sequence ID" value="KNE62325.1"/>
    <property type="molecule type" value="Genomic_DNA"/>
</dbReference>
<evidence type="ECO:0000256" key="6">
    <source>
        <dbReference type="ARBA" id="ARBA00023274"/>
    </source>
</evidence>
<evidence type="ECO:0000256" key="5">
    <source>
        <dbReference type="ARBA" id="ARBA00023128"/>
    </source>
</evidence>
<dbReference type="PANTHER" id="PTHR21026">
    <property type="entry name" value="39S RIBOSOMAL PROTEIN L32, MITOCHONDRIAL"/>
    <property type="match status" value="1"/>
</dbReference>
<proteinExistence type="inferred from homology"/>
<reference evidence="9" key="2">
    <citation type="submission" date="2009-11" db="EMBL/GenBank/DDBJ databases">
        <title>The Genome Sequence of Allomyces macrogynus strain ATCC 38327.</title>
        <authorList>
            <consortium name="The Broad Institute Genome Sequencing Platform"/>
            <person name="Russ C."/>
            <person name="Cuomo C."/>
            <person name="Shea T."/>
            <person name="Young S.K."/>
            <person name="Zeng Q."/>
            <person name="Koehrsen M."/>
            <person name="Haas B."/>
            <person name="Borodovsky M."/>
            <person name="Guigo R."/>
            <person name="Alvarado L."/>
            <person name="Berlin A."/>
            <person name="Borenstein D."/>
            <person name="Chen Z."/>
            <person name="Engels R."/>
            <person name="Freedman E."/>
            <person name="Gellesch M."/>
            <person name="Goldberg J."/>
            <person name="Griggs A."/>
            <person name="Gujja S."/>
            <person name="Heiman D."/>
            <person name="Hepburn T."/>
            <person name="Howarth C."/>
            <person name="Jen D."/>
            <person name="Larson L."/>
            <person name="Lewis B."/>
            <person name="Mehta T."/>
            <person name="Park D."/>
            <person name="Pearson M."/>
            <person name="Roberts A."/>
            <person name="Saif S."/>
            <person name="Shenoy N."/>
            <person name="Sisk P."/>
            <person name="Stolte C."/>
            <person name="Sykes S."/>
            <person name="Walk T."/>
            <person name="White J."/>
            <person name="Yandava C."/>
            <person name="Burger G."/>
            <person name="Gray M.W."/>
            <person name="Holland P.W.H."/>
            <person name="King N."/>
            <person name="Lang F.B.F."/>
            <person name="Roger A.J."/>
            <person name="Ruiz-Trillo I."/>
            <person name="Lander E."/>
            <person name="Nusbaum C."/>
        </authorList>
    </citation>
    <scope>NUCLEOTIDE SEQUENCE [LARGE SCALE GENOMIC DNA]</scope>
    <source>
        <strain evidence="9">ATCC 38327</strain>
    </source>
</reference>
<dbReference type="InterPro" id="IPR002677">
    <property type="entry name" value="Ribosomal_bL32"/>
</dbReference>
<keyword evidence="5" id="KW-0496">Mitochondrion</keyword>
<comment type="similarity">
    <text evidence="2">Belongs to the bacterial ribosomal protein bL32 family.</text>
</comment>
<gene>
    <name evidence="8" type="ORF">AMAG_07556</name>
</gene>
<reference evidence="8 9" key="1">
    <citation type="submission" date="2009-11" db="EMBL/GenBank/DDBJ databases">
        <title>Annotation of Allomyces macrogynus ATCC 38327.</title>
        <authorList>
            <consortium name="The Broad Institute Genome Sequencing Platform"/>
            <person name="Russ C."/>
            <person name="Cuomo C."/>
            <person name="Burger G."/>
            <person name="Gray M.W."/>
            <person name="Holland P.W.H."/>
            <person name="King N."/>
            <person name="Lang F.B.F."/>
            <person name="Roger A.J."/>
            <person name="Ruiz-Trillo I."/>
            <person name="Young S.K."/>
            <person name="Zeng Q."/>
            <person name="Gargeya S."/>
            <person name="Fitzgerald M."/>
            <person name="Haas B."/>
            <person name="Abouelleil A."/>
            <person name="Alvarado L."/>
            <person name="Arachchi H.M."/>
            <person name="Berlin A."/>
            <person name="Chapman S.B."/>
            <person name="Gearin G."/>
            <person name="Goldberg J."/>
            <person name="Griggs A."/>
            <person name="Gujja S."/>
            <person name="Hansen M."/>
            <person name="Heiman D."/>
            <person name="Howarth C."/>
            <person name="Larimer J."/>
            <person name="Lui A."/>
            <person name="MacDonald P.J.P."/>
            <person name="McCowen C."/>
            <person name="Montmayeur A."/>
            <person name="Murphy C."/>
            <person name="Neiman D."/>
            <person name="Pearson M."/>
            <person name="Priest M."/>
            <person name="Roberts A."/>
            <person name="Saif S."/>
            <person name="Shea T."/>
            <person name="Sisk P."/>
            <person name="Stolte C."/>
            <person name="Sykes S."/>
            <person name="Wortman J."/>
            <person name="Nusbaum C."/>
            <person name="Birren B."/>
        </authorList>
    </citation>
    <scope>NUCLEOTIDE SEQUENCE [LARGE SCALE GENOMIC DNA]</scope>
    <source>
        <strain evidence="8 9">ATCC 38327</strain>
    </source>
</reference>
<keyword evidence="3" id="KW-0809">Transit peptide</keyword>
<dbReference type="GO" id="GO:0006412">
    <property type="term" value="P:translation"/>
    <property type="evidence" value="ECO:0007669"/>
    <property type="project" value="InterPro"/>
</dbReference>
<dbReference type="Proteomes" id="UP000054350">
    <property type="component" value="Unassembled WGS sequence"/>
</dbReference>
<dbReference type="InterPro" id="IPR011332">
    <property type="entry name" value="Ribosomal_zn-bd"/>
</dbReference>
<keyword evidence="4 8" id="KW-0689">Ribosomal protein</keyword>
<dbReference type="NCBIfam" id="TIGR01031">
    <property type="entry name" value="rpmF_bact"/>
    <property type="match status" value="1"/>
</dbReference>
<accession>A0A0L0SIY1</accession>
<keyword evidence="9" id="KW-1185">Reference proteome</keyword>
<evidence type="ECO:0000256" key="2">
    <source>
        <dbReference type="ARBA" id="ARBA00008560"/>
    </source>
</evidence>
<evidence type="ECO:0000256" key="1">
    <source>
        <dbReference type="ARBA" id="ARBA00004173"/>
    </source>
</evidence>
<dbReference type="Pfam" id="PF01783">
    <property type="entry name" value="Ribosomal_L32p"/>
    <property type="match status" value="1"/>
</dbReference>
<dbReference type="eggNOG" id="KOG4080">
    <property type="taxonomic scope" value="Eukaryota"/>
</dbReference>
<dbReference type="PANTHER" id="PTHR21026:SF2">
    <property type="entry name" value="LARGE RIBOSOMAL SUBUNIT PROTEIN BL32M"/>
    <property type="match status" value="1"/>
</dbReference>
<keyword evidence="6" id="KW-0687">Ribonucleoprotein</keyword>
<organism evidence="8 9">
    <name type="scientific">Allomyces macrogynus (strain ATCC 38327)</name>
    <name type="common">Allomyces javanicus var. macrogynus</name>
    <dbReference type="NCBI Taxonomy" id="578462"/>
    <lineage>
        <taxon>Eukaryota</taxon>
        <taxon>Fungi</taxon>
        <taxon>Fungi incertae sedis</taxon>
        <taxon>Blastocladiomycota</taxon>
        <taxon>Blastocladiomycetes</taxon>
        <taxon>Blastocladiales</taxon>
        <taxon>Blastocladiaceae</taxon>
        <taxon>Allomyces</taxon>
    </lineage>
</organism>
<protein>
    <recommendedName>
        <fullName evidence="7">Large ribosomal subunit protein bL32m</fullName>
    </recommendedName>
</protein>
<evidence type="ECO:0000256" key="4">
    <source>
        <dbReference type="ARBA" id="ARBA00022980"/>
    </source>
</evidence>
<dbReference type="AlphaFoldDB" id="A0A0L0SIY1"/>
<dbReference type="InterPro" id="IPR051991">
    <property type="entry name" value="Mitoribosomal_protein_bL32"/>
</dbReference>
<sequence>MSSLVSSLLGNFAARLAIPSASLRDLIPSIVLAVPKSRTTHGKKRMRMSNKGLKNREDIVPCPACKAPKLLHHACPACLAKIDKNRAETLTKP</sequence>
<comment type="subcellular location">
    <subcellularLocation>
        <location evidence="1">Mitochondrion</location>
    </subcellularLocation>
</comment>
<evidence type="ECO:0000313" key="9">
    <source>
        <dbReference type="Proteomes" id="UP000054350"/>
    </source>
</evidence>
<dbReference type="VEuPathDB" id="FungiDB:AMAG_07556"/>